<organism evidence="2 3">
    <name type="scientific">Goodea atripinnis</name>
    <dbReference type="NCBI Taxonomy" id="208336"/>
    <lineage>
        <taxon>Eukaryota</taxon>
        <taxon>Metazoa</taxon>
        <taxon>Chordata</taxon>
        <taxon>Craniata</taxon>
        <taxon>Vertebrata</taxon>
        <taxon>Euteleostomi</taxon>
        <taxon>Actinopterygii</taxon>
        <taxon>Neopterygii</taxon>
        <taxon>Teleostei</taxon>
        <taxon>Neoteleostei</taxon>
        <taxon>Acanthomorphata</taxon>
        <taxon>Ovalentaria</taxon>
        <taxon>Atherinomorphae</taxon>
        <taxon>Cyprinodontiformes</taxon>
        <taxon>Goodeidae</taxon>
        <taxon>Goodea</taxon>
    </lineage>
</organism>
<keyword evidence="1" id="KW-0472">Membrane</keyword>
<sequence length="126" mass="14686">MHKRPSTTLNPLLWERMKHLYGVFMVQGMKCEHITREGSMRDHLFKLHNIQDKDGSHTDLKIVKQDRETGGWEKKRLVLLTRKDAETQQDVGGKKVSEWRQRRQSAVILAVLTTMVAAYLSPVHRP</sequence>
<accession>A0ABV0PND2</accession>
<dbReference type="EMBL" id="JAHRIO010080721">
    <property type="protein sequence ID" value="MEQ2184827.1"/>
    <property type="molecule type" value="Genomic_DNA"/>
</dbReference>
<keyword evidence="3" id="KW-1185">Reference proteome</keyword>
<gene>
    <name evidence="2" type="ORF">GOODEAATRI_012032</name>
</gene>
<feature type="transmembrane region" description="Helical" evidence="1">
    <location>
        <begin position="104"/>
        <end position="121"/>
    </location>
</feature>
<protein>
    <submittedName>
        <fullName evidence="2">Uncharacterized protein</fullName>
    </submittedName>
</protein>
<keyword evidence="1" id="KW-1133">Transmembrane helix</keyword>
<evidence type="ECO:0000313" key="3">
    <source>
        <dbReference type="Proteomes" id="UP001476798"/>
    </source>
</evidence>
<comment type="caution">
    <text evidence="2">The sequence shown here is derived from an EMBL/GenBank/DDBJ whole genome shotgun (WGS) entry which is preliminary data.</text>
</comment>
<evidence type="ECO:0000256" key="1">
    <source>
        <dbReference type="SAM" id="Phobius"/>
    </source>
</evidence>
<reference evidence="2 3" key="1">
    <citation type="submission" date="2021-06" db="EMBL/GenBank/DDBJ databases">
        <authorList>
            <person name="Palmer J.M."/>
        </authorList>
    </citation>
    <scope>NUCLEOTIDE SEQUENCE [LARGE SCALE GENOMIC DNA]</scope>
    <source>
        <strain evidence="2 3">GA_2019</strain>
        <tissue evidence="2">Muscle</tissue>
    </source>
</reference>
<keyword evidence="1" id="KW-0812">Transmembrane</keyword>
<evidence type="ECO:0000313" key="2">
    <source>
        <dbReference type="EMBL" id="MEQ2184827.1"/>
    </source>
</evidence>
<name>A0ABV0PND2_9TELE</name>
<proteinExistence type="predicted"/>
<dbReference type="Proteomes" id="UP001476798">
    <property type="component" value="Unassembled WGS sequence"/>
</dbReference>